<evidence type="ECO:0000259" key="7">
    <source>
        <dbReference type="Pfam" id="PF01694"/>
    </source>
</evidence>
<evidence type="ECO:0000256" key="3">
    <source>
        <dbReference type="ARBA" id="ARBA00022692"/>
    </source>
</evidence>
<dbReference type="InterPro" id="IPR022764">
    <property type="entry name" value="Peptidase_S54_rhomboid_dom"/>
</dbReference>
<comment type="similarity">
    <text evidence="2">Belongs to the peptidase S54 family.</text>
</comment>
<feature type="transmembrane region" description="Helical" evidence="6">
    <location>
        <begin position="62"/>
        <end position="84"/>
    </location>
</feature>
<evidence type="ECO:0000256" key="2">
    <source>
        <dbReference type="ARBA" id="ARBA00009045"/>
    </source>
</evidence>
<evidence type="ECO:0000256" key="4">
    <source>
        <dbReference type="ARBA" id="ARBA00022989"/>
    </source>
</evidence>
<protein>
    <recommendedName>
        <fullName evidence="7">Peptidase S54 rhomboid domain-containing protein</fullName>
    </recommendedName>
</protein>
<evidence type="ECO:0000256" key="5">
    <source>
        <dbReference type="ARBA" id="ARBA00023136"/>
    </source>
</evidence>
<dbReference type="InterPro" id="IPR035952">
    <property type="entry name" value="Rhomboid-like_sf"/>
</dbReference>
<evidence type="ECO:0000313" key="9">
    <source>
        <dbReference type="Proteomes" id="UP000815325"/>
    </source>
</evidence>
<accession>A0ABQ7H7X6</accession>
<keyword evidence="4 6" id="KW-1133">Transmembrane helix</keyword>
<proteinExistence type="inferred from homology"/>
<reference evidence="8" key="1">
    <citation type="submission" date="2017-08" db="EMBL/GenBank/DDBJ databases">
        <authorList>
            <person name="Polle J.E."/>
            <person name="Barry K."/>
            <person name="Cushman J."/>
            <person name="Schmutz J."/>
            <person name="Tran D."/>
            <person name="Hathwaick L.T."/>
            <person name="Yim W.C."/>
            <person name="Jenkins J."/>
            <person name="Mckie-Krisberg Z.M."/>
            <person name="Prochnik S."/>
            <person name="Lindquist E."/>
            <person name="Dockter R.B."/>
            <person name="Adam C."/>
            <person name="Molina H."/>
            <person name="Bunkerborg J."/>
            <person name="Jin E."/>
            <person name="Buchheim M."/>
            <person name="Magnuson J."/>
        </authorList>
    </citation>
    <scope>NUCLEOTIDE SEQUENCE</scope>
    <source>
        <strain evidence="8">CCAP 19/18</strain>
    </source>
</reference>
<feature type="transmembrane region" description="Helical" evidence="6">
    <location>
        <begin position="36"/>
        <end position="55"/>
    </location>
</feature>
<dbReference type="Pfam" id="PF01694">
    <property type="entry name" value="Rhomboid"/>
    <property type="match status" value="1"/>
</dbReference>
<keyword evidence="3 6" id="KW-0812">Transmembrane</keyword>
<gene>
    <name evidence="8" type="ORF">DUNSADRAFT_3544</name>
</gene>
<feature type="transmembrane region" description="Helical" evidence="6">
    <location>
        <begin position="90"/>
        <end position="107"/>
    </location>
</feature>
<organism evidence="8 9">
    <name type="scientific">Dunaliella salina</name>
    <name type="common">Green alga</name>
    <name type="synonym">Protococcus salinus</name>
    <dbReference type="NCBI Taxonomy" id="3046"/>
    <lineage>
        <taxon>Eukaryota</taxon>
        <taxon>Viridiplantae</taxon>
        <taxon>Chlorophyta</taxon>
        <taxon>core chlorophytes</taxon>
        <taxon>Chlorophyceae</taxon>
        <taxon>CS clade</taxon>
        <taxon>Chlamydomonadales</taxon>
        <taxon>Dunaliellaceae</taxon>
        <taxon>Dunaliella</taxon>
    </lineage>
</organism>
<keyword evidence="9" id="KW-1185">Reference proteome</keyword>
<dbReference type="EMBL" id="MU069451">
    <property type="protein sequence ID" value="KAF5842951.1"/>
    <property type="molecule type" value="Genomic_DNA"/>
</dbReference>
<feature type="domain" description="Peptidase S54 rhomboid" evidence="7">
    <location>
        <begin position="24"/>
        <end position="107"/>
    </location>
</feature>
<evidence type="ECO:0000256" key="6">
    <source>
        <dbReference type="SAM" id="Phobius"/>
    </source>
</evidence>
<evidence type="ECO:0000313" key="8">
    <source>
        <dbReference type="EMBL" id="KAF5842951.1"/>
    </source>
</evidence>
<evidence type="ECO:0000256" key="1">
    <source>
        <dbReference type="ARBA" id="ARBA00004141"/>
    </source>
</evidence>
<comment type="caution">
    <text evidence="8">The sequence shown here is derived from an EMBL/GenBank/DDBJ whole genome shotgun (WGS) entry which is preliminary data.</text>
</comment>
<feature type="transmembrane region" description="Helical" evidence="6">
    <location>
        <begin position="169"/>
        <end position="189"/>
    </location>
</feature>
<dbReference type="Proteomes" id="UP000815325">
    <property type="component" value="Unassembled WGS sequence"/>
</dbReference>
<sequence length="207" mass="22509">MFLFSVCFPSILEILQRIVAWALVSKSAFRRNVEYYSVGAVGLSSVAFALQVVAGEQKKSKVAVMGIVVPSQYVWVFGLTLAHLCSPSTSFPGHLSGVLAGLVYVYGIKPVARLVRQVFQGSAAMAHRPTATASQRGPRFWGGGTTGGRDFEPGLAAYRSQRSRWWKNWGIGLASQLSLVALASGVFLMSSGPGRRPINSWQLRRLF</sequence>
<name>A0ABQ7H7X6_DUNSA</name>
<keyword evidence="5 6" id="KW-0472">Membrane</keyword>
<comment type="subcellular location">
    <subcellularLocation>
        <location evidence="1">Membrane</location>
        <topology evidence="1">Multi-pass membrane protein</topology>
    </subcellularLocation>
</comment>
<dbReference type="SUPFAM" id="SSF144091">
    <property type="entry name" value="Rhomboid-like"/>
    <property type="match status" value="1"/>
</dbReference>